<evidence type="ECO:0000313" key="3">
    <source>
        <dbReference type="Proteomes" id="UP001352263"/>
    </source>
</evidence>
<evidence type="ECO:0000256" key="1">
    <source>
        <dbReference type="SAM" id="SignalP"/>
    </source>
</evidence>
<gene>
    <name evidence="2" type="ORF">RY831_03755</name>
</gene>
<sequence length="105" mass="10739">MRSISRFVFAAVLLGLVATGARAEEELSLADVMQAQRQECSSLSQQELLDKGVDCPKAAKPASGTVGIIAGAVSFAALAVSVFTNTPTATLGWISVSVGADQVGK</sequence>
<keyword evidence="1" id="KW-0732">Signal</keyword>
<proteinExistence type="predicted"/>
<accession>A0ABU6J3R1</accession>
<feature type="signal peptide" evidence="1">
    <location>
        <begin position="1"/>
        <end position="23"/>
    </location>
</feature>
<comment type="caution">
    <text evidence="2">The sequence shown here is derived from an EMBL/GenBank/DDBJ whole genome shotgun (WGS) entry which is preliminary data.</text>
</comment>
<feature type="chain" id="PRO_5045333147" evidence="1">
    <location>
        <begin position="24"/>
        <end position="105"/>
    </location>
</feature>
<protein>
    <submittedName>
        <fullName evidence="2">Uncharacterized protein</fullName>
    </submittedName>
</protein>
<reference evidence="2 3" key="1">
    <citation type="submission" date="2023-10" db="EMBL/GenBank/DDBJ databases">
        <title>Noviherbaspirillum sp. CPCC 100848 genome assembly.</title>
        <authorList>
            <person name="Li X.Y."/>
            <person name="Fang X.M."/>
        </authorList>
    </citation>
    <scope>NUCLEOTIDE SEQUENCE [LARGE SCALE GENOMIC DNA]</scope>
    <source>
        <strain evidence="2 3">CPCC 100848</strain>
    </source>
</reference>
<name>A0ABU6J3R1_9BURK</name>
<evidence type="ECO:0000313" key="2">
    <source>
        <dbReference type="EMBL" id="MEC4718249.1"/>
    </source>
</evidence>
<dbReference type="EMBL" id="JAWIIV010000002">
    <property type="protein sequence ID" value="MEC4718249.1"/>
    <property type="molecule type" value="Genomic_DNA"/>
</dbReference>
<keyword evidence="3" id="KW-1185">Reference proteome</keyword>
<dbReference type="RefSeq" id="WP_326505001.1">
    <property type="nucleotide sequence ID" value="NZ_JAWIIV010000002.1"/>
</dbReference>
<organism evidence="2 3">
    <name type="scientific">Noviherbaspirillum album</name>
    <dbReference type="NCBI Taxonomy" id="3080276"/>
    <lineage>
        <taxon>Bacteria</taxon>
        <taxon>Pseudomonadati</taxon>
        <taxon>Pseudomonadota</taxon>
        <taxon>Betaproteobacteria</taxon>
        <taxon>Burkholderiales</taxon>
        <taxon>Oxalobacteraceae</taxon>
        <taxon>Noviherbaspirillum</taxon>
    </lineage>
</organism>
<dbReference type="Proteomes" id="UP001352263">
    <property type="component" value="Unassembled WGS sequence"/>
</dbReference>